<reference evidence="2" key="2">
    <citation type="submission" date="2020-09" db="EMBL/GenBank/DDBJ databases">
        <authorList>
            <person name="Sun Q."/>
            <person name="Ohkuma M."/>
        </authorList>
    </citation>
    <scope>NUCLEOTIDE SEQUENCE</scope>
    <source>
        <strain evidence="2">JCM 4434</strain>
    </source>
</reference>
<comment type="caution">
    <text evidence="2">The sequence shown here is derived from an EMBL/GenBank/DDBJ whole genome shotgun (WGS) entry which is preliminary data.</text>
</comment>
<evidence type="ECO:0000256" key="1">
    <source>
        <dbReference type="SAM" id="MobiDB-lite"/>
    </source>
</evidence>
<sequence length="142" mass="15984">MGLSKEVRRVTAEEPAPPGATPTARLLYNPSGSDAGTDEYKGRPRYYELIADGQAQAVVTTVTHQRRRRLPPPSTDWWTSGSTGWACRVLPLADQDLGYESTPCADSPMERPARVACDRRLVRVRRPLPRHRYRGRLPRGHH</sequence>
<dbReference type="EMBL" id="BMUB01000017">
    <property type="protein sequence ID" value="GGU95859.1"/>
    <property type="molecule type" value="Genomic_DNA"/>
</dbReference>
<name>A0A8H9HYK0_KITAU</name>
<evidence type="ECO:0000313" key="3">
    <source>
        <dbReference type="Proteomes" id="UP000610124"/>
    </source>
</evidence>
<reference evidence="2" key="1">
    <citation type="journal article" date="2014" name="Int. J. Syst. Evol. Microbiol.">
        <title>Complete genome sequence of Corynebacterium casei LMG S-19264T (=DSM 44701T), isolated from a smear-ripened cheese.</title>
        <authorList>
            <consortium name="US DOE Joint Genome Institute (JGI-PGF)"/>
            <person name="Walter F."/>
            <person name="Albersmeier A."/>
            <person name="Kalinowski J."/>
            <person name="Ruckert C."/>
        </authorList>
    </citation>
    <scope>NUCLEOTIDE SEQUENCE</scope>
    <source>
        <strain evidence="2">JCM 4434</strain>
    </source>
</reference>
<feature type="compositionally biased region" description="Basic and acidic residues" evidence="1">
    <location>
        <begin position="1"/>
        <end position="12"/>
    </location>
</feature>
<dbReference type="Proteomes" id="UP000610124">
    <property type="component" value="Unassembled WGS sequence"/>
</dbReference>
<protein>
    <submittedName>
        <fullName evidence="2">Uncharacterized protein</fullName>
    </submittedName>
</protein>
<feature type="region of interest" description="Disordered" evidence="1">
    <location>
        <begin position="1"/>
        <end position="40"/>
    </location>
</feature>
<organism evidence="2 3">
    <name type="scientific">Kitasatospora aureofaciens</name>
    <name type="common">Streptomyces aureofaciens</name>
    <dbReference type="NCBI Taxonomy" id="1894"/>
    <lineage>
        <taxon>Bacteria</taxon>
        <taxon>Bacillati</taxon>
        <taxon>Actinomycetota</taxon>
        <taxon>Actinomycetes</taxon>
        <taxon>Kitasatosporales</taxon>
        <taxon>Streptomycetaceae</taxon>
        <taxon>Kitasatospora</taxon>
    </lineage>
</organism>
<dbReference type="AlphaFoldDB" id="A0A8H9HYK0"/>
<gene>
    <name evidence="2" type="ORF">GCM10010502_57240</name>
</gene>
<evidence type="ECO:0000313" key="2">
    <source>
        <dbReference type="EMBL" id="GGU95859.1"/>
    </source>
</evidence>
<proteinExistence type="predicted"/>
<accession>A0A8H9HYK0</accession>